<evidence type="ECO:0000256" key="2">
    <source>
        <dbReference type="SAM" id="MobiDB-lite"/>
    </source>
</evidence>
<comment type="caution">
    <text evidence="4">The sequence shown here is derived from an EMBL/GenBank/DDBJ whole genome shotgun (WGS) entry which is preliminary data.</text>
</comment>
<dbReference type="InterPro" id="IPR013103">
    <property type="entry name" value="RVT_2"/>
</dbReference>
<reference evidence="4" key="2">
    <citation type="submission" date="2022-01" db="EMBL/GenBank/DDBJ databases">
        <authorList>
            <person name="Yamashiro T."/>
            <person name="Shiraishi A."/>
            <person name="Satake H."/>
            <person name="Nakayama K."/>
        </authorList>
    </citation>
    <scope>NUCLEOTIDE SEQUENCE</scope>
</reference>
<proteinExistence type="predicted"/>
<dbReference type="Pfam" id="PF07727">
    <property type="entry name" value="RVT_2"/>
    <property type="match status" value="1"/>
</dbReference>
<feature type="domain" description="Reverse transcriptase Ty1/copia-type" evidence="3">
    <location>
        <begin position="526"/>
        <end position="625"/>
    </location>
</feature>
<keyword evidence="5" id="KW-1185">Reference proteome</keyword>
<organism evidence="4 5">
    <name type="scientific">Tanacetum coccineum</name>
    <dbReference type="NCBI Taxonomy" id="301880"/>
    <lineage>
        <taxon>Eukaryota</taxon>
        <taxon>Viridiplantae</taxon>
        <taxon>Streptophyta</taxon>
        <taxon>Embryophyta</taxon>
        <taxon>Tracheophyta</taxon>
        <taxon>Spermatophyta</taxon>
        <taxon>Magnoliopsida</taxon>
        <taxon>eudicotyledons</taxon>
        <taxon>Gunneridae</taxon>
        <taxon>Pentapetalae</taxon>
        <taxon>asterids</taxon>
        <taxon>campanulids</taxon>
        <taxon>Asterales</taxon>
        <taxon>Asteraceae</taxon>
        <taxon>Asteroideae</taxon>
        <taxon>Anthemideae</taxon>
        <taxon>Anthemidinae</taxon>
        <taxon>Tanacetum</taxon>
    </lineage>
</organism>
<dbReference type="EMBL" id="BQNB010010824">
    <property type="protein sequence ID" value="GJS82437.1"/>
    <property type="molecule type" value="Genomic_DNA"/>
</dbReference>
<dbReference type="Proteomes" id="UP001151760">
    <property type="component" value="Unassembled WGS sequence"/>
</dbReference>
<evidence type="ECO:0000259" key="3">
    <source>
        <dbReference type="Pfam" id="PF07727"/>
    </source>
</evidence>
<feature type="region of interest" description="Disordered" evidence="2">
    <location>
        <begin position="275"/>
        <end position="320"/>
    </location>
</feature>
<gene>
    <name evidence="4" type="ORF">Tco_0748978</name>
</gene>
<evidence type="ECO:0000256" key="1">
    <source>
        <dbReference type="SAM" id="Coils"/>
    </source>
</evidence>
<accession>A0ABQ4Z046</accession>
<name>A0ABQ4Z046_9ASTR</name>
<reference evidence="4" key="1">
    <citation type="journal article" date="2022" name="Int. J. Mol. Sci.">
        <title>Draft Genome of Tanacetum Coccineum: Genomic Comparison of Closely Related Tanacetum-Family Plants.</title>
        <authorList>
            <person name="Yamashiro T."/>
            <person name="Shiraishi A."/>
            <person name="Nakayama K."/>
            <person name="Satake H."/>
        </authorList>
    </citation>
    <scope>NUCLEOTIDE SEQUENCE</scope>
</reference>
<protein>
    <submittedName>
        <fullName evidence="4">Retrovirus-related pol polyprotein from transposon TNT 1-94</fullName>
    </submittedName>
</protein>
<keyword evidence="1" id="KW-0175">Coiled coil</keyword>
<evidence type="ECO:0000313" key="5">
    <source>
        <dbReference type="Proteomes" id="UP001151760"/>
    </source>
</evidence>
<feature type="coiled-coil region" evidence="1">
    <location>
        <begin position="103"/>
        <end position="142"/>
    </location>
</feature>
<evidence type="ECO:0000313" key="4">
    <source>
        <dbReference type="EMBL" id="GJS82437.1"/>
    </source>
</evidence>
<feature type="compositionally biased region" description="Polar residues" evidence="2">
    <location>
        <begin position="307"/>
        <end position="320"/>
    </location>
</feature>
<sequence length="626" mass="71234">MRFITFVPQQEFSTEQTYFSVPSTSNNGFESKDVPSKSPLLKMPKESRLLKMFNTMGDAITDLQTMINKTLLQDAERRWMSDSQDELREFYKTDVIPMSRSLYTNLNEIKEELIEEAAQQKYELLKDELEKSSSDSKEIQANLLNRIEILKNYFQRSQAQSIDFELKLQHQREKMAFDVSWKSKLSTLNSKNVLLKSQVESIVQSRENIKLEFQNPFNSIKLKSKLRTIEKGKNVNTKFDLSETLGKCVCVTPFNKNIENKAMNVSNTKVNIDKSKLVTSQSTPKPEKGVGSSHSVRRSTSKDNKSKNSVLKNTKSSSTYVGKTSNRYGDYVQGNLTIYHVYYVEGLRHNLFLVRQFCDEDLEVAFRSNMFYVWNLEGDDLLMGSRDSNLYTISISEMAASSLAEAIATSYFTHNHTIVHTWHNKTPYELIHGRKPNIQYFHVFGSLCYPTNDRDDLGKLKPKVDIEYYATSSQEVSDDSATNTTDNDNTSSSLSIVVEQDDAPQIVSSSNEQVANAPNSPVVNEVADGFVQEDVTDFNGNMFHNAPQTPKFEIADSLEAVRIFVAYAAHKNFPIFQMDVKTAFLNGPLKEEVFVCQPDGFVDPEFPNHVYGLKKALYGLKQAPRA</sequence>